<protein>
    <submittedName>
        <fullName evidence="1">Uncharacterized protein</fullName>
    </submittedName>
</protein>
<reference evidence="1 2" key="1">
    <citation type="journal article" date="2020" name="BMC Genomics">
        <title>Intraspecific diversification of the crop wild relative Brassica cretica Lam. using demographic model selection.</title>
        <authorList>
            <person name="Kioukis A."/>
            <person name="Michalopoulou V.A."/>
            <person name="Briers L."/>
            <person name="Pirintsos S."/>
            <person name="Studholme D.J."/>
            <person name="Pavlidis P."/>
            <person name="Sarris P.F."/>
        </authorList>
    </citation>
    <scope>NUCLEOTIDE SEQUENCE [LARGE SCALE GENOMIC DNA]</scope>
    <source>
        <strain evidence="2">cv. PFS-1207/04</strain>
    </source>
</reference>
<accession>A0ABQ7CZ22</accession>
<organism evidence="1 2">
    <name type="scientific">Brassica cretica</name>
    <name type="common">Mustard</name>
    <dbReference type="NCBI Taxonomy" id="69181"/>
    <lineage>
        <taxon>Eukaryota</taxon>
        <taxon>Viridiplantae</taxon>
        <taxon>Streptophyta</taxon>
        <taxon>Embryophyta</taxon>
        <taxon>Tracheophyta</taxon>
        <taxon>Spermatophyta</taxon>
        <taxon>Magnoliopsida</taxon>
        <taxon>eudicotyledons</taxon>
        <taxon>Gunneridae</taxon>
        <taxon>Pentapetalae</taxon>
        <taxon>rosids</taxon>
        <taxon>malvids</taxon>
        <taxon>Brassicales</taxon>
        <taxon>Brassicaceae</taxon>
        <taxon>Brassiceae</taxon>
        <taxon>Brassica</taxon>
    </lineage>
</organism>
<keyword evidence="2" id="KW-1185">Reference proteome</keyword>
<evidence type="ECO:0000313" key="2">
    <source>
        <dbReference type="Proteomes" id="UP000266723"/>
    </source>
</evidence>
<dbReference type="EMBL" id="QGKV02000759">
    <property type="protein sequence ID" value="KAF3564614.1"/>
    <property type="molecule type" value="Genomic_DNA"/>
</dbReference>
<name>A0ABQ7CZ22_BRACR</name>
<proteinExistence type="predicted"/>
<comment type="caution">
    <text evidence="1">The sequence shown here is derived from an EMBL/GenBank/DDBJ whole genome shotgun (WGS) entry which is preliminary data.</text>
</comment>
<sequence>MWAVETLLSFGGTPGRLLDLYTPSSVSLVRLSLVSLSSRLSLTSFIISLYLLICCLEYCLLRLHLGAPPSAWSASLSWLPIASQDSHVSLALLQGWQSSFYCIWQERNSRLHRCLSCPASMVAAKIISLCVDKCSYMSTLGSSLGPHLCGYLVPQSIVRGIQLFAMLLYSLLISSLIFPSL</sequence>
<evidence type="ECO:0000313" key="1">
    <source>
        <dbReference type="EMBL" id="KAF3564614.1"/>
    </source>
</evidence>
<gene>
    <name evidence="1" type="ORF">DY000_02015215</name>
</gene>
<dbReference type="Proteomes" id="UP000266723">
    <property type="component" value="Unassembled WGS sequence"/>
</dbReference>